<dbReference type="AlphaFoldDB" id="A0A822YUC5"/>
<reference evidence="1 2" key="1">
    <citation type="journal article" date="2020" name="Mol. Biol. Evol.">
        <title>Distinct Expression and Methylation Patterns for Genes with Different Fates following a Single Whole-Genome Duplication in Flowering Plants.</title>
        <authorList>
            <person name="Shi T."/>
            <person name="Rahmani R.S."/>
            <person name="Gugger P.F."/>
            <person name="Wang M."/>
            <person name="Li H."/>
            <person name="Zhang Y."/>
            <person name="Li Z."/>
            <person name="Wang Q."/>
            <person name="Van de Peer Y."/>
            <person name="Marchal K."/>
            <person name="Chen J."/>
        </authorList>
    </citation>
    <scope>NUCLEOTIDE SEQUENCE [LARGE SCALE GENOMIC DNA]</scope>
    <source>
        <tissue evidence="1">Leaf</tissue>
    </source>
</reference>
<protein>
    <submittedName>
        <fullName evidence="1">Uncharacterized protein</fullName>
    </submittedName>
</protein>
<comment type="caution">
    <text evidence="1">The sequence shown here is derived from an EMBL/GenBank/DDBJ whole genome shotgun (WGS) entry which is preliminary data.</text>
</comment>
<keyword evidence="2" id="KW-1185">Reference proteome</keyword>
<accession>A0A822YUC5</accession>
<proteinExistence type="predicted"/>
<sequence>MTRRSHACPLQVQETFLNLKCRYHTVPLFSVMLGIQN</sequence>
<organism evidence="1 2">
    <name type="scientific">Nelumbo nucifera</name>
    <name type="common">Sacred lotus</name>
    <dbReference type="NCBI Taxonomy" id="4432"/>
    <lineage>
        <taxon>Eukaryota</taxon>
        <taxon>Viridiplantae</taxon>
        <taxon>Streptophyta</taxon>
        <taxon>Embryophyta</taxon>
        <taxon>Tracheophyta</taxon>
        <taxon>Spermatophyta</taxon>
        <taxon>Magnoliopsida</taxon>
        <taxon>Proteales</taxon>
        <taxon>Nelumbonaceae</taxon>
        <taxon>Nelumbo</taxon>
    </lineage>
</organism>
<evidence type="ECO:0000313" key="2">
    <source>
        <dbReference type="Proteomes" id="UP000607653"/>
    </source>
</evidence>
<evidence type="ECO:0000313" key="1">
    <source>
        <dbReference type="EMBL" id="DAD37704.1"/>
    </source>
</evidence>
<dbReference type="EMBL" id="DUZY01000004">
    <property type="protein sequence ID" value="DAD37704.1"/>
    <property type="molecule type" value="Genomic_DNA"/>
</dbReference>
<gene>
    <name evidence="1" type="ORF">HUJ06_008345</name>
</gene>
<dbReference type="Proteomes" id="UP000607653">
    <property type="component" value="Unassembled WGS sequence"/>
</dbReference>
<name>A0A822YUC5_NELNU</name>